<dbReference type="CDD" id="cd00707">
    <property type="entry name" value="Pancreat_lipase_like"/>
    <property type="match status" value="1"/>
</dbReference>
<evidence type="ECO:0000256" key="2">
    <source>
        <dbReference type="ARBA" id="ARBA00010701"/>
    </source>
</evidence>
<dbReference type="GO" id="GO:0005615">
    <property type="term" value="C:extracellular space"/>
    <property type="evidence" value="ECO:0007669"/>
    <property type="project" value="TreeGrafter"/>
</dbReference>
<reference evidence="6" key="1">
    <citation type="submission" date="2020-07" db="EMBL/GenBank/DDBJ databases">
        <title>Multicomponent nature underlies the extraordinary mechanical properties of spider dragline silk.</title>
        <authorList>
            <person name="Kono N."/>
            <person name="Nakamura H."/>
            <person name="Mori M."/>
            <person name="Yoshida Y."/>
            <person name="Ohtoshi R."/>
            <person name="Malay A.D."/>
            <person name="Moran D.A.P."/>
            <person name="Tomita M."/>
            <person name="Numata K."/>
            <person name="Arakawa K."/>
        </authorList>
    </citation>
    <scope>NUCLEOTIDE SEQUENCE</scope>
</reference>
<evidence type="ECO:0000313" key="7">
    <source>
        <dbReference type="Proteomes" id="UP000887116"/>
    </source>
</evidence>
<keyword evidence="7" id="KW-1185">Reference proteome</keyword>
<keyword evidence="3" id="KW-0964">Secreted</keyword>
<name>A0A8X6JHM3_TRICU</name>
<accession>A0A8X6JHM3</accession>
<dbReference type="PANTHER" id="PTHR11610:SF173">
    <property type="entry name" value="LIPASE DOMAIN-CONTAINING PROTEIN-RELATED"/>
    <property type="match status" value="1"/>
</dbReference>
<dbReference type="AlphaFoldDB" id="A0A8X6JHM3"/>
<dbReference type="Proteomes" id="UP000887116">
    <property type="component" value="Unassembled WGS sequence"/>
</dbReference>
<dbReference type="EMBL" id="BMAO01006203">
    <property type="protein sequence ID" value="GFR06891.1"/>
    <property type="molecule type" value="Genomic_DNA"/>
</dbReference>
<dbReference type="SUPFAM" id="SSF53474">
    <property type="entry name" value="alpha/beta-Hydrolases"/>
    <property type="match status" value="1"/>
</dbReference>
<dbReference type="Gene3D" id="3.40.50.1820">
    <property type="entry name" value="alpha/beta hydrolase"/>
    <property type="match status" value="1"/>
</dbReference>
<evidence type="ECO:0000256" key="4">
    <source>
        <dbReference type="RuleBase" id="RU004262"/>
    </source>
</evidence>
<dbReference type="InterPro" id="IPR029058">
    <property type="entry name" value="AB_hydrolase_fold"/>
</dbReference>
<protein>
    <submittedName>
        <fullName evidence="6">Endothelial lipase</fullName>
    </submittedName>
</protein>
<evidence type="ECO:0000259" key="5">
    <source>
        <dbReference type="Pfam" id="PF00151"/>
    </source>
</evidence>
<dbReference type="InterPro" id="IPR013818">
    <property type="entry name" value="Lipase"/>
</dbReference>
<dbReference type="OrthoDB" id="6422337at2759"/>
<evidence type="ECO:0000256" key="3">
    <source>
        <dbReference type="ARBA" id="ARBA00022525"/>
    </source>
</evidence>
<evidence type="ECO:0000256" key="1">
    <source>
        <dbReference type="ARBA" id="ARBA00004613"/>
    </source>
</evidence>
<sequence length="338" mass="38160">MFSEIETQDLAQLDSGLIEILKYVAAGIKDDIQALLNPPKNRNDSIQYLLFTPENPNNVQYIEPTENFNRSSFNPSYETKILIHGYETRLKPGNIFEKIKDEMLATGKYNVIIVNWILYAIPPYPLGVFNTILVGNYVAEMIQFIMDRTGIQANRFHLIGHSLGAHLSGIVGKRISNIGRITGLDPAGPLYEIPQTLNRLFYTDAEYVDVMHTSNHLTGYGLGLYQSVGWSDFYVNGGEFQPACKKGEKFIRADGTTLKLETFLDLALCNHEIALQYFLYSIQNCKFQGTKCNRYSDLAKCSSESNPTAVMGFYSEKNQNLRPQSDFYLNTTATAPYC</sequence>
<gene>
    <name evidence="6" type="primary">LIPG</name>
    <name evidence="6" type="ORF">TNCT_383131</name>
</gene>
<dbReference type="GO" id="GO:0016298">
    <property type="term" value="F:lipase activity"/>
    <property type="evidence" value="ECO:0007669"/>
    <property type="project" value="InterPro"/>
</dbReference>
<comment type="subcellular location">
    <subcellularLocation>
        <location evidence="1">Secreted</location>
    </subcellularLocation>
</comment>
<comment type="similarity">
    <text evidence="2 4">Belongs to the AB hydrolase superfamily. Lipase family.</text>
</comment>
<dbReference type="InterPro" id="IPR000734">
    <property type="entry name" value="TAG_lipase"/>
</dbReference>
<organism evidence="6 7">
    <name type="scientific">Trichonephila clavata</name>
    <name type="common">Joro spider</name>
    <name type="synonym">Nephila clavata</name>
    <dbReference type="NCBI Taxonomy" id="2740835"/>
    <lineage>
        <taxon>Eukaryota</taxon>
        <taxon>Metazoa</taxon>
        <taxon>Ecdysozoa</taxon>
        <taxon>Arthropoda</taxon>
        <taxon>Chelicerata</taxon>
        <taxon>Arachnida</taxon>
        <taxon>Araneae</taxon>
        <taxon>Araneomorphae</taxon>
        <taxon>Entelegynae</taxon>
        <taxon>Araneoidea</taxon>
        <taxon>Nephilidae</taxon>
        <taxon>Trichonephila</taxon>
    </lineage>
</organism>
<evidence type="ECO:0000313" key="6">
    <source>
        <dbReference type="EMBL" id="GFR06891.1"/>
    </source>
</evidence>
<dbReference type="PRINTS" id="PR00821">
    <property type="entry name" value="TAGLIPASE"/>
</dbReference>
<dbReference type="GO" id="GO:0016042">
    <property type="term" value="P:lipid catabolic process"/>
    <property type="evidence" value="ECO:0007669"/>
    <property type="project" value="TreeGrafter"/>
</dbReference>
<feature type="domain" description="Lipase" evidence="5">
    <location>
        <begin position="34"/>
        <end position="337"/>
    </location>
</feature>
<dbReference type="InterPro" id="IPR033906">
    <property type="entry name" value="Lipase_N"/>
</dbReference>
<dbReference type="PANTHER" id="PTHR11610">
    <property type="entry name" value="LIPASE"/>
    <property type="match status" value="1"/>
</dbReference>
<dbReference type="Pfam" id="PF00151">
    <property type="entry name" value="Lipase"/>
    <property type="match status" value="1"/>
</dbReference>
<proteinExistence type="inferred from homology"/>
<comment type="caution">
    <text evidence="6">The sequence shown here is derived from an EMBL/GenBank/DDBJ whole genome shotgun (WGS) entry which is preliminary data.</text>
</comment>